<dbReference type="SUPFAM" id="SSF102588">
    <property type="entry name" value="LmbE-like"/>
    <property type="match status" value="1"/>
</dbReference>
<accession>A0A7U2EZ64</accession>
<dbReference type="OrthoDB" id="203440at2759"/>
<dbReference type="InterPro" id="IPR003737">
    <property type="entry name" value="GlcNAc_PI_deacetylase-related"/>
</dbReference>
<evidence type="ECO:0000313" key="4">
    <source>
        <dbReference type="EMBL" id="QRC95422.1"/>
    </source>
</evidence>
<protein>
    <recommendedName>
        <fullName evidence="2">N-acetylglucosaminylphosphatidylinositol deacetylase</fullName>
        <ecNumber evidence="2">3.5.1.89</ecNumber>
    </recommendedName>
</protein>
<dbReference type="EC" id="3.5.1.89" evidence="2"/>
<dbReference type="EMBL" id="CP069027">
    <property type="protein sequence ID" value="QRC95422.1"/>
    <property type="molecule type" value="Genomic_DNA"/>
</dbReference>
<evidence type="ECO:0000256" key="2">
    <source>
        <dbReference type="ARBA" id="ARBA00012176"/>
    </source>
</evidence>
<dbReference type="Proteomes" id="UP000663193">
    <property type="component" value="Chromosome 5"/>
</dbReference>
<evidence type="ECO:0000256" key="3">
    <source>
        <dbReference type="SAM" id="SignalP"/>
    </source>
</evidence>
<name>A0A7U2EZ64_PHANO</name>
<comment type="similarity">
    <text evidence="1">Belongs to the PIGL family.</text>
</comment>
<keyword evidence="5" id="KW-1185">Reference proteome</keyword>
<feature type="signal peptide" evidence="3">
    <location>
        <begin position="1"/>
        <end position="26"/>
    </location>
</feature>
<dbReference type="VEuPathDB" id="FungiDB:JI435_432240"/>
<dbReference type="AlphaFoldDB" id="A0A7U2EZ64"/>
<evidence type="ECO:0000313" key="5">
    <source>
        <dbReference type="Proteomes" id="UP000663193"/>
    </source>
</evidence>
<sequence length="310" mass="34913">MILQSFFTSFYFCFLFVTALFAHASSHEKPFSCTGGAMYFNAHPADGLLYQNPSLLHDIYVFKRVTTIVMTSGNRGSDGNLSRSLERGIQESYALMANLRVDNPAMQETMVRVGINELHSWSLEGMRNIQIIYLRLPDCAPSGRGYVATRGASLSKLYYKEIDSITATDGNATYTLRDIKELIAFILHERKPKVIHILNHQAKFSDAHSASSDHADHIVSAKLVRGIVTAEKIKATVKSYAASNVRRFKANIEPLHHDFTKKSAALFKYAEYDDHMCQSLKHCKEKHLGTSNDDDARYAAQYVGREYNVL</sequence>
<gene>
    <name evidence="4" type="ORF">JI435_432240</name>
</gene>
<dbReference type="Pfam" id="PF02585">
    <property type="entry name" value="PIG-L"/>
    <property type="match status" value="1"/>
</dbReference>
<feature type="chain" id="PRO_5031045612" description="N-acetylglucosaminylphosphatidylinositol deacetylase" evidence="3">
    <location>
        <begin position="27"/>
        <end position="310"/>
    </location>
</feature>
<organism evidence="4 5">
    <name type="scientific">Phaeosphaeria nodorum (strain SN15 / ATCC MYA-4574 / FGSC 10173)</name>
    <name type="common">Glume blotch fungus</name>
    <name type="synonym">Parastagonospora nodorum</name>
    <dbReference type="NCBI Taxonomy" id="321614"/>
    <lineage>
        <taxon>Eukaryota</taxon>
        <taxon>Fungi</taxon>
        <taxon>Dikarya</taxon>
        <taxon>Ascomycota</taxon>
        <taxon>Pezizomycotina</taxon>
        <taxon>Dothideomycetes</taxon>
        <taxon>Pleosporomycetidae</taxon>
        <taxon>Pleosporales</taxon>
        <taxon>Pleosporineae</taxon>
        <taxon>Phaeosphaeriaceae</taxon>
        <taxon>Parastagonospora</taxon>
    </lineage>
</organism>
<reference evidence="5" key="1">
    <citation type="journal article" date="2021" name="BMC Genomics">
        <title>Chromosome-level genome assembly and manually-curated proteome of model necrotroph Parastagonospora nodorum Sn15 reveals a genome-wide trove of candidate effector homologs, and redundancy of virulence-related functions within an accessory chromosome.</title>
        <authorList>
            <person name="Bertazzoni S."/>
            <person name="Jones D.A.B."/>
            <person name="Phan H.T."/>
            <person name="Tan K.-C."/>
            <person name="Hane J.K."/>
        </authorList>
    </citation>
    <scope>NUCLEOTIDE SEQUENCE [LARGE SCALE GENOMIC DNA]</scope>
    <source>
        <strain evidence="5">SN15 / ATCC MYA-4574 / FGSC 10173)</strain>
    </source>
</reference>
<dbReference type="Gene3D" id="3.40.50.10320">
    <property type="entry name" value="LmbE-like"/>
    <property type="match status" value="1"/>
</dbReference>
<dbReference type="InterPro" id="IPR024078">
    <property type="entry name" value="LmbE-like_dom_sf"/>
</dbReference>
<evidence type="ECO:0000256" key="1">
    <source>
        <dbReference type="ARBA" id="ARBA00006066"/>
    </source>
</evidence>
<dbReference type="GO" id="GO:0000225">
    <property type="term" value="F:N-acetylglucosaminylphosphatidylinositol deacetylase activity"/>
    <property type="evidence" value="ECO:0007669"/>
    <property type="project" value="UniProtKB-EC"/>
</dbReference>
<keyword evidence="3" id="KW-0732">Signal</keyword>
<proteinExistence type="inferred from homology"/>